<protein>
    <submittedName>
        <fullName evidence="2">Uncharacterized protein</fullName>
    </submittedName>
</protein>
<organism evidence="2 3">
    <name type="scientific">Zopfia rhizophila CBS 207.26</name>
    <dbReference type="NCBI Taxonomy" id="1314779"/>
    <lineage>
        <taxon>Eukaryota</taxon>
        <taxon>Fungi</taxon>
        <taxon>Dikarya</taxon>
        <taxon>Ascomycota</taxon>
        <taxon>Pezizomycotina</taxon>
        <taxon>Dothideomycetes</taxon>
        <taxon>Dothideomycetes incertae sedis</taxon>
        <taxon>Zopfiaceae</taxon>
        <taxon>Zopfia</taxon>
    </lineage>
</organism>
<dbReference type="AlphaFoldDB" id="A0A6A6D9Y0"/>
<reference evidence="2" key="1">
    <citation type="journal article" date="2020" name="Stud. Mycol.">
        <title>101 Dothideomycetes genomes: a test case for predicting lifestyles and emergence of pathogens.</title>
        <authorList>
            <person name="Haridas S."/>
            <person name="Albert R."/>
            <person name="Binder M."/>
            <person name="Bloem J."/>
            <person name="Labutti K."/>
            <person name="Salamov A."/>
            <person name="Andreopoulos B."/>
            <person name="Baker S."/>
            <person name="Barry K."/>
            <person name="Bills G."/>
            <person name="Bluhm B."/>
            <person name="Cannon C."/>
            <person name="Castanera R."/>
            <person name="Culley D."/>
            <person name="Daum C."/>
            <person name="Ezra D."/>
            <person name="Gonzalez J."/>
            <person name="Henrissat B."/>
            <person name="Kuo A."/>
            <person name="Liang C."/>
            <person name="Lipzen A."/>
            <person name="Lutzoni F."/>
            <person name="Magnuson J."/>
            <person name="Mondo S."/>
            <person name="Nolan M."/>
            <person name="Ohm R."/>
            <person name="Pangilinan J."/>
            <person name="Park H.-J."/>
            <person name="Ramirez L."/>
            <person name="Alfaro M."/>
            <person name="Sun H."/>
            <person name="Tritt A."/>
            <person name="Yoshinaga Y."/>
            <person name="Zwiers L.-H."/>
            <person name="Turgeon B."/>
            <person name="Goodwin S."/>
            <person name="Spatafora J."/>
            <person name="Crous P."/>
            <person name="Grigoriev I."/>
        </authorList>
    </citation>
    <scope>NUCLEOTIDE SEQUENCE</scope>
    <source>
        <strain evidence="2">CBS 207.26</strain>
    </source>
</reference>
<feature type="compositionally biased region" description="Polar residues" evidence="1">
    <location>
        <begin position="35"/>
        <end position="55"/>
    </location>
</feature>
<accession>A0A6A6D9Y0</accession>
<dbReference type="EMBL" id="ML994720">
    <property type="protein sequence ID" value="KAF2175925.1"/>
    <property type="molecule type" value="Genomic_DNA"/>
</dbReference>
<gene>
    <name evidence="2" type="ORF">K469DRAFT_755963</name>
</gene>
<feature type="region of interest" description="Disordered" evidence="1">
    <location>
        <begin position="76"/>
        <end position="120"/>
    </location>
</feature>
<keyword evidence="3" id="KW-1185">Reference proteome</keyword>
<feature type="region of interest" description="Disordered" evidence="1">
    <location>
        <begin position="141"/>
        <end position="184"/>
    </location>
</feature>
<evidence type="ECO:0000256" key="1">
    <source>
        <dbReference type="SAM" id="MobiDB-lite"/>
    </source>
</evidence>
<feature type="compositionally biased region" description="Polar residues" evidence="1">
    <location>
        <begin position="79"/>
        <end position="106"/>
    </location>
</feature>
<feature type="region of interest" description="Disordered" evidence="1">
    <location>
        <begin position="29"/>
        <end position="55"/>
    </location>
</feature>
<proteinExistence type="predicted"/>
<sequence>MTCETPVPFDVDALIQNVQGLLERLKKIKKDIQQPPHSGSASQSKTKRTQPSFDPITISQTLRYIVEEAQRLEAELASPSHNVNSNAQVKDVHGSNTQNEDAQNGGTRVGDTHGGDTQVENGLRSDIQENMLEDNVQIEPFHRDGQQHPPPTNPEVPSFQSHPPRNLRRRPPPPTMKQPQQTIPRARTCSGRHTCRLQLNGNVRTYPIGLLKNDALLALMKMPVMSGWNIFGITIRVMDLLR</sequence>
<name>A0A6A6D9Y0_9PEZI</name>
<dbReference type="Proteomes" id="UP000800200">
    <property type="component" value="Unassembled WGS sequence"/>
</dbReference>
<evidence type="ECO:0000313" key="2">
    <source>
        <dbReference type="EMBL" id="KAF2175925.1"/>
    </source>
</evidence>
<evidence type="ECO:0000313" key="3">
    <source>
        <dbReference type="Proteomes" id="UP000800200"/>
    </source>
</evidence>